<feature type="coiled-coil region" evidence="10">
    <location>
        <begin position="861"/>
        <end position="888"/>
    </location>
</feature>
<dbReference type="Gene3D" id="3.30.40.10">
    <property type="entry name" value="Zinc/RING finger domain, C3HC4 (zinc finger)"/>
    <property type="match status" value="1"/>
</dbReference>
<feature type="region of interest" description="Disordered" evidence="11">
    <location>
        <begin position="242"/>
        <end position="335"/>
    </location>
</feature>
<dbReference type="GO" id="GO:0008270">
    <property type="term" value="F:zinc ion binding"/>
    <property type="evidence" value="ECO:0007669"/>
    <property type="project" value="UniProtKB-KW"/>
</dbReference>
<evidence type="ECO:0000256" key="8">
    <source>
        <dbReference type="ARBA" id="ARBA00023242"/>
    </source>
</evidence>
<evidence type="ECO:0000256" key="10">
    <source>
        <dbReference type="SAM" id="Coils"/>
    </source>
</evidence>
<evidence type="ECO:0000256" key="2">
    <source>
        <dbReference type="ARBA" id="ARBA00022723"/>
    </source>
</evidence>
<dbReference type="SMART" id="SM00184">
    <property type="entry name" value="RING"/>
    <property type="match status" value="1"/>
</dbReference>
<dbReference type="SUPFAM" id="SSF57850">
    <property type="entry name" value="RING/U-box"/>
    <property type="match status" value="1"/>
</dbReference>
<keyword evidence="5 9" id="KW-0863">Zinc-finger</keyword>
<gene>
    <name evidence="14" type="ORF">FGIG_01316</name>
</gene>
<keyword evidence="2" id="KW-0479">Metal-binding</keyword>
<comment type="caution">
    <text evidence="14">The sequence shown here is derived from an EMBL/GenBank/DDBJ whole genome shotgun (WGS) entry which is preliminary data.</text>
</comment>
<evidence type="ECO:0000256" key="5">
    <source>
        <dbReference type="ARBA" id="ARBA00022771"/>
    </source>
</evidence>
<dbReference type="EMBL" id="SUNJ01004499">
    <property type="protein sequence ID" value="TPP64373.1"/>
    <property type="molecule type" value="Genomic_DNA"/>
</dbReference>
<keyword evidence="4" id="KW-0227">DNA damage</keyword>
<feature type="domain" description="RING-type" evidence="12">
    <location>
        <begin position="20"/>
        <end position="59"/>
    </location>
</feature>
<keyword evidence="8" id="KW-0539">Nucleus</keyword>
<evidence type="ECO:0008006" key="16">
    <source>
        <dbReference type="Google" id="ProtNLM"/>
    </source>
</evidence>
<evidence type="ECO:0000256" key="11">
    <source>
        <dbReference type="SAM" id="MobiDB-lite"/>
    </source>
</evidence>
<sequence>MDVNGSLEQCLAVIKRFLLCPVCLDDFRNPAITPCAHIFCKFCINEHIGKKRHASCPLCMKTFTRRSLKYSGKLNEITVSCRELLATYEEESGVALKPSSVPDDFLHLSQELTQYQTSSNNQYSTFIPAKGNVPVSAKKFKTVYGAAKNTARSSRILLGTAACVRRSQQRKDNADDSSLLTQPMVYDSSMLPNASGSELSPIKSHCDLADLFTSTQATQPMLEDSEFTPVLGLRENVSTRGEHVNTSHVFQPSETNAAAPSRSRYKGIRTVPSRPPIPPRGQLHTRRKNFSPEPKEKPGGAVPSHEKRTSQPSSMVRPRKQIRRESSHSTLSSAHGVLTKTHEVFCQINLADKQTVDTADDTERTEVRSLYGTGLKRLPSKTSVSSWPLKRSRMQLSLETRNQLLRKYNLARQSLSFKKSIKGRSVLSPGWSRWRSMCHELKRRGSALSLSIRTDRKSKGQVNTDADRWHSNSVTTNADARSVHLNPKNSANSGSFLHRISDTVLRRSKRDRVRLEVVKTIVPETQDFPANLTEERSDTCVVSETPISPQRTPLESFTSRVNSKYEPCQFVIPLRRIVPRTLSSSCNRRASDRGHCSSTRILVDLPRRSCESDVDLLSHVKSPDNPVRITIDKSGAIHPSTRNGNCRVLHCSACGESLFIQPTSLSTPCGSPSKTAARTGSLISAEELSCSISSTYWQAEDPCDSALSGFHTDHLVSLNRTAAASVSLFSEVGCQTSMDLLEKTQCNQSEAPETLKFVTNPKTLFKADELDRKLSTRPQASGCSGMDVADSVAAHVASLPSPKPRRSFQSFVRASPVQFSTAKQVCHPTANKMDSCNSPRSSAIDSTFQPCSSDIIPTVDRERLRNECNELEAVVAALQQQLEAQTAQLTPKATEELLRTAGTEACDDEMEVYSRIVSLDERSSKLANMDDLPTPSDTHAILESSAPEPVDVIPSSQADDELDTVEKPANEGNKLPGNISVSPSLAAVPRVEASQPPSSLGTVVLGVIPAPLALHASREPGRPICPERTLTRTNRNELTAVDLTECPETDLDGLSHRPQDLTVQCTLQDPRSSRFSHSTLMITGSNLMGGGGALLKRFCEVFGVTEHSRFIPRQTTHIVMREEPDRPRVVKRTLKYFVGILNRAWIVNTQWLSDSIEAGIILDEMFLRVYALVTSPAPDLRGTALLLSKMEKLTGITNQRNTPHRP</sequence>
<evidence type="ECO:0000256" key="6">
    <source>
        <dbReference type="ARBA" id="ARBA00022833"/>
    </source>
</evidence>
<protein>
    <recommendedName>
        <fullName evidence="16">RING-type E3 ubiquitin transferase BRCA1</fullName>
    </recommendedName>
</protein>
<evidence type="ECO:0000256" key="3">
    <source>
        <dbReference type="ARBA" id="ARBA00022737"/>
    </source>
</evidence>
<evidence type="ECO:0000256" key="7">
    <source>
        <dbReference type="ARBA" id="ARBA00023204"/>
    </source>
</evidence>
<dbReference type="AlphaFoldDB" id="A0A504YSY4"/>
<dbReference type="PANTHER" id="PTHR13763:SF0">
    <property type="entry name" value="BREAST CANCER TYPE 1 SUSCEPTIBILITY PROTEIN"/>
    <property type="match status" value="1"/>
</dbReference>
<dbReference type="InterPro" id="IPR027370">
    <property type="entry name" value="Znf-RING_euk"/>
</dbReference>
<evidence type="ECO:0000259" key="12">
    <source>
        <dbReference type="PROSITE" id="PS50089"/>
    </source>
</evidence>
<dbReference type="GO" id="GO:0045944">
    <property type="term" value="P:positive regulation of transcription by RNA polymerase II"/>
    <property type="evidence" value="ECO:0007669"/>
    <property type="project" value="TreeGrafter"/>
</dbReference>
<dbReference type="STRING" id="46835.A0A504YSY4"/>
<dbReference type="Gene3D" id="3.40.50.10190">
    <property type="entry name" value="BRCT domain"/>
    <property type="match status" value="1"/>
</dbReference>
<dbReference type="InterPro" id="IPR001357">
    <property type="entry name" value="BRCT_dom"/>
</dbReference>
<feature type="domain" description="BRCT" evidence="13">
    <location>
        <begin position="1070"/>
        <end position="1169"/>
    </location>
</feature>
<dbReference type="InterPro" id="IPR013083">
    <property type="entry name" value="Znf_RING/FYVE/PHD"/>
</dbReference>
<keyword evidence="3" id="KW-0677">Repeat</keyword>
<dbReference type="GO" id="GO:0070531">
    <property type="term" value="C:BRCA1-A complex"/>
    <property type="evidence" value="ECO:0007669"/>
    <property type="project" value="TreeGrafter"/>
</dbReference>
<dbReference type="InterPro" id="IPR036420">
    <property type="entry name" value="BRCT_dom_sf"/>
</dbReference>
<keyword evidence="6" id="KW-0862">Zinc</keyword>
<dbReference type="PROSITE" id="PS50172">
    <property type="entry name" value="BRCT"/>
    <property type="match status" value="1"/>
</dbReference>
<feature type="compositionally biased region" description="Basic and acidic residues" evidence="11">
    <location>
        <begin position="293"/>
        <end position="309"/>
    </location>
</feature>
<dbReference type="SMART" id="SM00292">
    <property type="entry name" value="BRCT"/>
    <property type="match status" value="1"/>
</dbReference>
<evidence type="ECO:0000256" key="4">
    <source>
        <dbReference type="ARBA" id="ARBA00022763"/>
    </source>
</evidence>
<dbReference type="PROSITE" id="PS50089">
    <property type="entry name" value="ZF_RING_2"/>
    <property type="match status" value="1"/>
</dbReference>
<keyword evidence="7" id="KW-0234">DNA repair</keyword>
<proteinExistence type="predicted"/>
<name>A0A504YSY4_FASGI</name>
<evidence type="ECO:0000256" key="9">
    <source>
        <dbReference type="PROSITE-ProRule" id="PRU00175"/>
    </source>
</evidence>
<reference evidence="14 15" key="1">
    <citation type="submission" date="2019-04" db="EMBL/GenBank/DDBJ databases">
        <title>Annotation for the trematode Fasciola gigantica.</title>
        <authorList>
            <person name="Choi Y.-J."/>
        </authorList>
    </citation>
    <scope>NUCLEOTIDE SEQUENCE [LARGE SCALE GENOMIC DNA]</scope>
    <source>
        <strain evidence="14">Uganda_cow_1</strain>
    </source>
</reference>
<feature type="compositionally biased region" description="Polar residues" evidence="11">
    <location>
        <begin position="246"/>
        <end position="258"/>
    </location>
</feature>
<dbReference type="InterPro" id="IPR031099">
    <property type="entry name" value="BRCA1-associated"/>
</dbReference>
<evidence type="ECO:0000256" key="1">
    <source>
        <dbReference type="ARBA" id="ARBA00004123"/>
    </source>
</evidence>
<keyword evidence="10" id="KW-0175">Coiled coil</keyword>
<comment type="subcellular location">
    <subcellularLocation>
        <location evidence="1">Nucleus</location>
    </subcellularLocation>
</comment>
<dbReference type="GO" id="GO:0000724">
    <property type="term" value="P:double-strand break repair via homologous recombination"/>
    <property type="evidence" value="ECO:0007669"/>
    <property type="project" value="TreeGrafter"/>
</dbReference>
<dbReference type="InterPro" id="IPR017907">
    <property type="entry name" value="Znf_RING_CS"/>
</dbReference>
<dbReference type="GO" id="GO:0031436">
    <property type="term" value="C:BRCA1-BARD1 complex"/>
    <property type="evidence" value="ECO:0007669"/>
    <property type="project" value="TreeGrafter"/>
</dbReference>
<keyword evidence="15" id="KW-1185">Reference proteome</keyword>
<dbReference type="Pfam" id="PF13445">
    <property type="entry name" value="zf-RING_UBOX"/>
    <property type="match status" value="1"/>
</dbReference>
<evidence type="ECO:0000313" key="15">
    <source>
        <dbReference type="Proteomes" id="UP000316759"/>
    </source>
</evidence>
<evidence type="ECO:0000313" key="14">
    <source>
        <dbReference type="EMBL" id="TPP64373.1"/>
    </source>
</evidence>
<dbReference type="InterPro" id="IPR001841">
    <property type="entry name" value="Znf_RING"/>
</dbReference>
<dbReference type="Proteomes" id="UP000316759">
    <property type="component" value="Unassembled WGS sequence"/>
</dbReference>
<organism evidence="14 15">
    <name type="scientific">Fasciola gigantica</name>
    <name type="common">Giant liver fluke</name>
    <dbReference type="NCBI Taxonomy" id="46835"/>
    <lineage>
        <taxon>Eukaryota</taxon>
        <taxon>Metazoa</taxon>
        <taxon>Spiralia</taxon>
        <taxon>Lophotrochozoa</taxon>
        <taxon>Platyhelminthes</taxon>
        <taxon>Trematoda</taxon>
        <taxon>Digenea</taxon>
        <taxon>Plagiorchiida</taxon>
        <taxon>Echinostomata</taxon>
        <taxon>Echinostomatoidea</taxon>
        <taxon>Fasciolidae</taxon>
        <taxon>Fasciola</taxon>
    </lineage>
</organism>
<dbReference type="GO" id="GO:0004842">
    <property type="term" value="F:ubiquitin-protein transferase activity"/>
    <property type="evidence" value="ECO:0007669"/>
    <property type="project" value="TreeGrafter"/>
</dbReference>
<dbReference type="PROSITE" id="PS00518">
    <property type="entry name" value="ZF_RING_1"/>
    <property type="match status" value="1"/>
</dbReference>
<evidence type="ECO:0000259" key="13">
    <source>
        <dbReference type="PROSITE" id="PS50172"/>
    </source>
</evidence>
<dbReference type="SUPFAM" id="SSF52113">
    <property type="entry name" value="BRCT domain"/>
    <property type="match status" value="1"/>
</dbReference>
<accession>A0A504YSY4</accession>
<dbReference type="PANTHER" id="PTHR13763">
    <property type="entry name" value="BREAST CANCER TYPE 1 SUSCEPTIBILITY PROTEIN BRCA1"/>
    <property type="match status" value="1"/>
</dbReference>
<dbReference type="OrthoDB" id="6277789at2759"/>
<dbReference type="Pfam" id="PF00533">
    <property type="entry name" value="BRCT"/>
    <property type="match status" value="1"/>
</dbReference>